<organism evidence="2 3">
    <name type="scientific">Aphanothece hegewaldii CCALA 016</name>
    <dbReference type="NCBI Taxonomy" id="2107694"/>
    <lineage>
        <taxon>Bacteria</taxon>
        <taxon>Bacillati</taxon>
        <taxon>Cyanobacteriota</taxon>
        <taxon>Cyanophyceae</taxon>
        <taxon>Oscillatoriophycideae</taxon>
        <taxon>Chroococcales</taxon>
        <taxon>Aphanothecaceae</taxon>
        <taxon>Aphanothece</taxon>
    </lineage>
</organism>
<dbReference type="InterPro" id="IPR007159">
    <property type="entry name" value="SpoVT-AbrB_dom"/>
</dbReference>
<protein>
    <recommendedName>
        <fullName evidence="1">SpoVT-AbrB domain-containing protein</fullName>
    </recommendedName>
</protein>
<evidence type="ECO:0000313" key="2">
    <source>
        <dbReference type="EMBL" id="PSF39484.1"/>
    </source>
</evidence>
<comment type="caution">
    <text evidence="2">The sequence shown here is derived from an EMBL/GenBank/DDBJ whole genome shotgun (WGS) entry which is preliminary data.</text>
</comment>
<dbReference type="Gene3D" id="2.10.260.10">
    <property type="match status" value="1"/>
</dbReference>
<sequence length="85" mass="9803">MIITITENGQLNLPPEIQSQIQEGDKYEISVIENSIVLKKVQKPLTWSELSRRIEQLGEDPEQPTLSEISDIVKEVKREMRAKNE</sequence>
<evidence type="ECO:0000259" key="1">
    <source>
        <dbReference type="SMART" id="SM00966"/>
    </source>
</evidence>
<name>A0A2T1M3R5_9CHRO</name>
<accession>A0A2T1M3R5</accession>
<dbReference type="OrthoDB" id="462559at2"/>
<keyword evidence="3" id="KW-1185">Reference proteome</keyword>
<proteinExistence type="predicted"/>
<dbReference type="SMART" id="SM00966">
    <property type="entry name" value="SpoVT_AbrB"/>
    <property type="match status" value="1"/>
</dbReference>
<dbReference type="SUPFAM" id="SSF89447">
    <property type="entry name" value="AbrB/MazE/MraZ-like"/>
    <property type="match status" value="1"/>
</dbReference>
<reference evidence="2 3" key="2">
    <citation type="submission" date="2018-03" db="EMBL/GenBank/DDBJ databases">
        <authorList>
            <person name="Keele B.F."/>
        </authorList>
    </citation>
    <scope>NUCLEOTIDE SEQUENCE [LARGE SCALE GENOMIC DNA]</scope>
    <source>
        <strain evidence="2 3">CCALA 016</strain>
    </source>
</reference>
<dbReference type="Proteomes" id="UP000239001">
    <property type="component" value="Unassembled WGS sequence"/>
</dbReference>
<reference evidence="2 3" key="1">
    <citation type="submission" date="2018-03" db="EMBL/GenBank/DDBJ databases">
        <title>The ancient ancestry and fast evolution of plastids.</title>
        <authorList>
            <person name="Moore K.R."/>
            <person name="Magnabosco C."/>
            <person name="Momper L."/>
            <person name="Gold D.A."/>
            <person name="Bosak T."/>
            <person name="Fournier G.P."/>
        </authorList>
    </citation>
    <scope>NUCLEOTIDE SEQUENCE [LARGE SCALE GENOMIC DNA]</scope>
    <source>
        <strain evidence="2 3">CCALA 016</strain>
    </source>
</reference>
<dbReference type="InterPro" id="IPR037914">
    <property type="entry name" value="SpoVT-AbrB_sf"/>
</dbReference>
<evidence type="ECO:0000313" key="3">
    <source>
        <dbReference type="Proteomes" id="UP000239001"/>
    </source>
</evidence>
<dbReference type="GO" id="GO:0003677">
    <property type="term" value="F:DNA binding"/>
    <property type="evidence" value="ECO:0007669"/>
    <property type="project" value="InterPro"/>
</dbReference>
<dbReference type="EMBL" id="PXOH01000001">
    <property type="protein sequence ID" value="PSF39484.1"/>
    <property type="molecule type" value="Genomic_DNA"/>
</dbReference>
<dbReference type="RefSeq" id="WP_106455104.1">
    <property type="nucleotide sequence ID" value="NZ_PXOH01000001.1"/>
</dbReference>
<gene>
    <name evidence="2" type="ORF">C7H19_01470</name>
</gene>
<feature type="domain" description="SpoVT-AbrB" evidence="1">
    <location>
        <begin position="3"/>
        <end position="46"/>
    </location>
</feature>
<dbReference type="AlphaFoldDB" id="A0A2T1M3R5"/>